<comment type="caution">
    <text evidence="1">The sequence shown here is derived from an EMBL/GenBank/DDBJ whole genome shotgun (WGS) entry which is preliminary data.</text>
</comment>
<organism evidence="1 2">
    <name type="scientific">Araneus ventricosus</name>
    <name type="common">Orbweaver spider</name>
    <name type="synonym">Epeira ventricosa</name>
    <dbReference type="NCBI Taxonomy" id="182803"/>
    <lineage>
        <taxon>Eukaryota</taxon>
        <taxon>Metazoa</taxon>
        <taxon>Ecdysozoa</taxon>
        <taxon>Arthropoda</taxon>
        <taxon>Chelicerata</taxon>
        <taxon>Arachnida</taxon>
        <taxon>Araneae</taxon>
        <taxon>Araneomorphae</taxon>
        <taxon>Entelegynae</taxon>
        <taxon>Araneoidea</taxon>
        <taxon>Araneidae</taxon>
        <taxon>Araneus</taxon>
    </lineage>
</organism>
<dbReference type="AlphaFoldDB" id="A0A4Y2E5Q3"/>
<keyword evidence="2" id="KW-1185">Reference proteome</keyword>
<reference evidence="1 2" key="1">
    <citation type="journal article" date="2019" name="Sci. Rep.">
        <title>Orb-weaving spider Araneus ventricosus genome elucidates the spidroin gene catalogue.</title>
        <authorList>
            <person name="Kono N."/>
            <person name="Nakamura H."/>
            <person name="Ohtoshi R."/>
            <person name="Moran D.A.P."/>
            <person name="Shinohara A."/>
            <person name="Yoshida Y."/>
            <person name="Fujiwara M."/>
            <person name="Mori M."/>
            <person name="Tomita M."/>
            <person name="Arakawa K."/>
        </authorList>
    </citation>
    <scope>NUCLEOTIDE SEQUENCE [LARGE SCALE GENOMIC DNA]</scope>
</reference>
<dbReference type="Proteomes" id="UP000499080">
    <property type="component" value="Unassembled WGS sequence"/>
</dbReference>
<sequence length="96" mass="10456">MGPQHHCQTIETPVFYPKKVSVQYHRGVYYPNGGSPGHKMSNASSHYSQNAINTGKAFLIAVSPATTQVSECVSFGFMAQGPDLAMLSQRQPRKDG</sequence>
<gene>
    <name evidence="1" type="ORF">AVEN_38270_1</name>
</gene>
<protein>
    <submittedName>
        <fullName evidence="1">Uncharacterized protein</fullName>
    </submittedName>
</protein>
<proteinExistence type="predicted"/>
<accession>A0A4Y2E5Q3</accession>
<evidence type="ECO:0000313" key="1">
    <source>
        <dbReference type="EMBL" id="GBM24067.1"/>
    </source>
</evidence>
<name>A0A4Y2E5Q3_ARAVE</name>
<dbReference type="EMBL" id="BGPR01000510">
    <property type="protein sequence ID" value="GBM24067.1"/>
    <property type="molecule type" value="Genomic_DNA"/>
</dbReference>
<evidence type="ECO:0000313" key="2">
    <source>
        <dbReference type="Proteomes" id="UP000499080"/>
    </source>
</evidence>